<feature type="coiled-coil region" evidence="1">
    <location>
        <begin position="14"/>
        <end position="41"/>
    </location>
</feature>
<proteinExistence type="predicted"/>
<dbReference type="EMBL" id="LR798192">
    <property type="protein sequence ID" value="CAB5079562.1"/>
    <property type="molecule type" value="Genomic_DNA"/>
</dbReference>
<protein>
    <submittedName>
        <fullName evidence="2">Uncharacterized protein</fullName>
    </submittedName>
</protein>
<accession>A0A6J7VST3</accession>
<gene>
    <name evidence="2" type="ORF">UFOVP146_11</name>
</gene>
<sequence>MSHEYYYQTVMREQEFLMSELESLRLEKEHLEWELQAIKNDLFKVTGFIARLEKELGDTSSDS</sequence>
<organism evidence="2">
    <name type="scientific">uncultured Caudovirales phage</name>
    <dbReference type="NCBI Taxonomy" id="2100421"/>
    <lineage>
        <taxon>Viruses</taxon>
        <taxon>Duplodnaviria</taxon>
        <taxon>Heunggongvirae</taxon>
        <taxon>Uroviricota</taxon>
        <taxon>Caudoviricetes</taxon>
        <taxon>Peduoviridae</taxon>
        <taxon>Maltschvirus</taxon>
        <taxon>Maltschvirus maltsch</taxon>
    </lineage>
</organism>
<keyword evidence="1" id="KW-0175">Coiled coil</keyword>
<evidence type="ECO:0000313" key="2">
    <source>
        <dbReference type="EMBL" id="CAB5079562.1"/>
    </source>
</evidence>
<name>A0A6J7VST3_9CAUD</name>
<reference evidence="2" key="1">
    <citation type="submission" date="2020-05" db="EMBL/GenBank/DDBJ databases">
        <authorList>
            <person name="Chiriac C."/>
            <person name="Salcher M."/>
            <person name="Ghai R."/>
            <person name="Kavagutti S V."/>
        </authorList>
    </citation>
    <scope>NUCLEOTIDE SEQUENCE</scope>
</reference>
<evidence type="ECO:0000256" key="1">
    <source>
        <dbReference type="SAM" id="Coils"/>
    </source>
</evidence>